<evidence type="ECO:0000256" key="4">
    <source>
        <dbReference type="ARBA" id="ARBA00022723"/>
    </source>
</evidence>
<dbReference type="CDD" id="cd09641">
    <property type="entry name" value="Cas3''_I"/>
    <property type="match status" value="1"/>
</dbReference>
<dbReference type="GO" id="GO:0051607">
    <property type="term" value="P:defense response to virus"/>
    <property type="evidence" value="ECO:0007669"/>
    <property type="project" value="UniProtKB-KW"/>
</dbReference>
<evidence type="ECO:0000256" key="7">
    <source>
        <dbReference type="ARBA" id="ARBA00022806"/>
    </source>
</evidence>
<evidence type="ECO:0000313" key="13">
    <source>
        <dbReference type="Proteomes" id="UP000323505"/>
    </source>
</evidence>
<dbReference type="PANTHER" id="PTHR47959:SF16">
    <property type="entry name" value="CRISPR-ASSOCIATED NUCLEASE_HELICASE CAS3-RELATED"/>
    <property type="match status" value="1"/>
</dbReference>
<dbReference type="InterPro" id="IPR014001">
    <property type="entry name" value="Helicase_ATP-bd"/>
</dbReference>
<evidence type="ECO:0000256" key="6">
    <source>
        <dbReference type="ARBA" id="ARBA00022801"/>
    </source>
</evidence>
<dbReference type="SUPFAM" id="SSF52540">
    <property type="entry name" value="P-loop containing nucleoside triphosphate hydrolases"/>
    <property type="match status" value="1"/>
</dbReference>
<protein>
    <submittedName>
        <fullName evidence="12">CRISPR-associated helicase Cas3</fullName>
    </submittedName>
</protein>
<dbReference type="Gene3D" id="1.10.3210.30">
    <property type="match status" value="1"/>
</dbReference>
<evidence type="ECO:0000256" key="8">
    <source>
        <dbReference type="ARBA" id="ARBA00022840"/>
    </source>
</evidence>
<dbReference type="GO" id="GO:0046872">
    <property type="term" value="F:metal ion binding"/>
    <property type="evidence" value="ECO:0007669"/>
    <property type="project" value="UniProtKB-KW"/>
</dbReference>
<dbReference type="InterPro" id="IPR054712">
    <property type="entry name" value="Cas3-like_dom"/>
</dbReference>
<dbReference type="PANTHER" id="PTHR47959">
    <property type="entry name" value="ATP-DEPENDENT RNA HELICASE RHLE-RELATED"/>
    <property type="match status" value="1"/>
</dbReference>
<proteinExistence type="inferred from homology"/>
<dbReference type="InterPro" id="IPR050079">
    <property type="entry name" value="DEAD_box_RNA_helicase"/>
</dbReference>
<name>A0A5D3FUQ3_9ACTN</name>
<organism evidence="12 13">
    <name type="scientific">Actinomadura decatromicini</name>
    <dbReference type="NCBI Taxonomy" id="2604572"/>
    <lineage>
        <taxon>Bacteria</taxon>
        <taxon>Bacillati</taxon>
        <taxon>Actinomycetota</taxon>
        <taxon>Actinomycetes</taxon>
        <taxon>Streptosporangiales</taxon>
        <taxon>Thermomonosporaceae</taxon>
        <taxon>Actinomadura</taxon>
    </lineage>
</organism>
<evidence type="ECO:0000256" key="5">
    <source>
        <dbReference type="ARBA" id="ARBA00022741"/>
    </source>
</evidence>
<keyword evidence="9" id="KW-0051">Antiviral defense</keyword>
<keyword evidence="4" id="KW-0479">Metal-binding</keyword>
<dbReference type="EMBL" id="VSRQ01000001">
    <property type="protein sequence ID" value="TYK52597.1"/>
    <property type="molecule type" value="Genomic_DNA"/>
</dbReference>
<dbReference type="NCBIfam" id="TIGR01596">
    <property type="entry name" value="cas3_HD"/>
    <property type="match status" value="1"/>
</dbReference>
<dbReference type="InterPro" id="IPR006474">
    <property type="entry name" value="Helicase_Cas3_CRISPR-ass_core"/>
</dbReference>
<evidence type="ECO:0000256" key="9">
    <source>
        <dbReference type="ARBA" id="ARBA00023118"/>
    </source>
</evidence>
<evidence type="ECO:0000256" key="2">
    <source>
        <dbReference type="ARBA" id="ARBA00009046"/>
    </source>
</evidence>
<dbReference type="GO" id="GO:0005829">
    <property type="term" value="C:cytosol"/>
    <property type="evidence" value="ECO:0007669"/>
    <property type="project" value="TreeGrafter"/>
</dbReference>
<dbReference type="InterPro" id="IPR006483">
    <property type="entry name" value="CRISPR-assoc_Cas3_HD"/>
</dbReference>
<dbReference type="InterPro" id="IPR027417">
    <property type="entry name" value="P-loop_NTPase"/>
</dbReference>
<dbReference type="SUPFAM" id="SSF109604">
    <property type="entry name" value="HD-domain/PDEase-like"/>
    <property type="match status" value="1"/>
</dbReference>
<evidence type="ECO:0000256" key="1">
    <source>
        <dbReference type="ARBA" id="ARBA00006847"/>
    </source>
</evidence>
<keyword evidence="3" id="KW-0540">Nuclease</keyword>
<dbReference type="GO" id="GO:0005524">
    <property type="term" value="F:ATP binding"/>
    <property type="evidence" value="ECO:0007669"/>
    <property type="project" value="UniProtKB-KW"/>
</dbReference>
<dbReference type="Gene3D" id="3.40.50.300">
    <property type="entry name" value="P-loop containing nucleotide triphosphate hydrolases"/>
    <property type="match status" value="2"/>
</dbReference>
<comment type="similarity">
    <text evidence="2">In the central section; belongs to the CRISPR-associated helicase Cas3 family.</text>
</comment>
<dbReference type="Pfam" id="PF22590">
    <property type="entry name" value="Cas3-like_C_2"/>
    <property type="match status" value="1"/>
</dbReference>
<dbReference type="Pfam" id="PF00270">
    <property type="entry name" value="DEAD"/>
    <property type="match status" value="1"/>
</dbReference>
<evidence type="ECO:0000259" key="11">
    <source>
        <dbReference type="PROSITE" id="PS51643"/>
    </source>
</evidence>
<reference evidence="12 13" key="1">
    <citation type="submission" date="2019-08" db="EMBL/GenBank/DDBJ databases">
        <title>Actinomadura sp. nov. CYP1-5 isolated from mountain soil.</title>
        <authorList>
            <person name="Songsumanus A."/>
            <person name="Kuncharoen N."/>
            <person name="Kudo T."/>
            <person name="Yuki M."/>
            <person name="Igarashi Y."/>
            <person name="Tanasupawat S."/>
        </authorList>
    </citation>
    <scope>NUCLEOTIDE SEQUENCE [LARGE SCALE GENOMIC DNA]</scope>
    <source>
        <strain evidence="12 13">CYP1-5</strain>
    </source>
</reference>
<dbReference type="InterPro" id="IPR011545">
    <property type="entry name" value="DEAD/DEAH_box_helicase_dom"/>
</dbReference>
<dbReference type="InterPro" id="IPR038257">
    <property type="entry name" value="CRISPR-assoc_Cas3_HD_sf"/>
</dbReference>
<evidence type="ECO:0000313" key="12">
    <source>
        <dbReference type="EMBL" id="TYK52597.1"/>
    </source>
</evidence>
<comment type="caution">
    <text evidence="12">The sequence shown here is derived from an EMBL/GenBank/DDBJ whole genome shotgun (WGS) entry which is preliminary data.</text>
</comment>
<comment type="similarity">
    <text evidence="10">Belongs to the DEAD box helicase family.</text>
</comment>
<dbReference type="GO" id="GO:0003676">
    <property type="term" value="F:nucleic acid binding"/>
    <property type="evidence" value="ECO:0007669"/>
    <property type="project" value="InterPro"/>
</dbReference>
<keyword evidence="8" id="KW-0067">ATP-binding</keyword>
<keyword evidence="6" id="KW-0378">Hydrolase</keyword>
<dbReference type="GO" id="GO:0016787">
    <property type="term" value="F:hydrolase activity"/>
    <property type="evidence" value="ECO:0007669"/>
    <property type="project" value="UniProtKB-KW"/>
</dbReference>
<sequence>MVVKDLRAKSSSAPGIPGELLTDHLLNTLEAVRTIHGRIGDIPGMPSDFWTWAATAALLHDAGKLPDGFQRMIGNPPRQKPTVWGERHEVLSLGFVQLLLADLPTGQREWVAAAVAGHHRPFTSGLDGSSKLPLLTQYGDDQPRDFAAKFTPADPERLADLMEWLHATGRRHGLPFPESAPQANVRQLTDAAHQLFQRVMDQWEWPLPTADEGRGVTAVLLLGAVTMADHLSSAHAPLETRHPLDETYATRLVERLSARGHALRPQQWEASTTIGNLLLRSWTGSGKTEAVLLWAAAQIGDLASRTKGNPRVFYLLPYLASINAMTLRLGNELNSPGGIGVAHSKAASYHLAQSLADGCGGDDADPADAAIKAHSRAEATKNFRELLRVGTPYQVLRGALAGPVHSSILIDGANSIFILDELHAYDVRRLGMILAIMGFWHRLGGRVAVLSATMPTALADLVTQALDGRTALVEPPPESRAPIRHRLHIRQAHLTDEPSLDEMRERLAEGRSVLVVANNVRDAITLYETLGPYCIELHGEDSAHLLHSRYRRIDRTAIETAVQERFASGKPRLPGLLVGTQAVEVSLDLDLDACHTSAADLEALVQRFGRVNRLGTLAPSPVVVHEPAYSTRRGGGDDLWADGVYEAEPTLLGWDILTRHDSQTINEQVVTGWLDEIYTSPWGQKWARRVAEHRSAFEDAFLNFSQPFGDRSELTEAFDEQFEGTEAILAEDHDDYESALNLAGNSIAGRLHADQYLIPLPAWCIGIGAYDKRLKVRVIDAEYDPRLGLRAIHRDARQKYEPGEIL</sequence>
<accession>A0A5D3FUQ3</accession>
<dbReference type="PROSITE" id="PS51643">
    <property type="entry name" value="HD_CAS3"/>
    <property type="match status" value="1"/>
</dbReference>
<dbReference type="InterPro" id="IPR001650">
    <property type="entry name" value="Helicase_C-like"/>
</dbReference>
<gene>
    <name evidence="12" type="primary">cas3</name>
    <name evidence="12" type="ORF">FXF68_02165</name>
</gene>
<dbReference type="NCBIfam" id="TIGR01587">
    <property type="entry name" value="cas3_core"/>
    <property type="match status" value="1"/>
</dbReference>
<keyword evidence="13" id="KW-1185">Reference proteome</keyword>
<dbReference type="GO" id="GO:0004518">
    <property type="term" value="F:nuclease activity"/>
    <property type="evidence" value="ECO:0007669"/>
    <property type="project" value="UniProtKB-KW"/>
</dbReference>
<comment type="similarity">
    <text evidence="1">In the N-terminal section; belongs to the CRISPR-associated nuclease Cas3-HD family.</text>
</comment>
<dbReference type="GO" id="GO:0003724">
    <property type="term" value="F:RNA helicase activity"/>
    <property type="evidence" value="ECO:0007669"/>
    <property type="project" value="TreeGrafter"/>
</dbReference>
<evidence type="ECO:0000256" key="3">
    <source>
        <dbReference type="ARBA" id="ARBA00022722"/>
    </source>
</evidence>
<keyword evidence="5" id="KW-0547">Nucleotide-binding</keyword>
<dbReference type="Pfam" id="PF18019">
    <property type="entry name" value="Cas3_HD"/>
    <property type="match status" value="1"/>
</dbReference>
<dbReference type="AlphaFoldDB" id="A0A5D3FUQ3"/>
<keyword evidence="7" id="KW-0347">Helicase</keyword>
<dbReference type="SMART" id="SM00487">
    <property type="entry name" value="DEXDc"/>
    <property type="match status" value="1"/>
</dbReference>
<dbReference type="SMART" id="SM00490">
    <property type="entry name" value="HELICc"/>
    <property type="match status" value="1"/>
</dbReference>
<dbReference type="Proteomes" id="UP000323505">
    <property type="component" value="Unassembled WGS sequence"/>
</dbReference>
<feature type="domain" description="HD Cas3-type" evidence="11">
    <location>
        <begin position="14"/>
        <end position="231"/>
    </location>
</feature>
<evidence type="ECO:0000256" key="10">
    <source>
        <dbReference type="ARBA" id="ARBA00038437"/>
    </source>
</evidence>